<organism evidence="1 2">
    <name type="scientific">Candidatus Mycobacterium methanotrophicum</name>
    <dbReference type="NCBI Taxonomy" id="2943498"/>
    <lineage>
        <taxon>Bacteria</taxon>
        <taxon>Bacillati</taxon>
        <taxon>Actinomycetota</taxon>
        <taxon>Actinomycetes</taxon>
        <taxon>Mycobacteriales</taxon>
        <taxon>Mycobacteriaceae</taxon>
        <taxon>Mycobacterium</taxon>
    </lineage>
</organism>
<evidence type="ECO:0000313" key="1">
    <source>
        <dbReference type="EMBL" id="UQX13562.1"/>
    </source>
</evidence>
<reference evidence="1" key="1">
    <citation type="submission" date="2022-05" db="EMBL/GenBank/DDBJ databases">
        <title>A methanotrophic Mycobacterium dominates a cave microbial ecosystem.</title>
        <authorList>
            <person name="Van Spanning R.J.M."/>
            <person name="Guan Q."/>
            <person name="Melkonian C."/>
            <person name="Gallant J."/>
            <person name="Polerecky L."/>
            <person name="Flot J.-F."/>
            <person name="Brandt B.W."/>
            <person name="Braster M."/>
            <person name="Iturbe Espinoza P."/>
            <person name="Aerts J."/>
            <person name="Meima-Franke M."/>
            <person name="Piersma S.R."/>
            <person name="Bunduc C."/>
            <person name="Ummels R."/>
            <person name="Pain A."/>
            <person name="Fleming E.J."/>
            <person name="van der Wel N."/>
            <person name="Gherman V.D."/>
            <person name="Sarbu S.M."/>
            <person name="Bodelier P.L.E."/>
            <person name="Bitter W."/>
        </authorList>
    </citation>
    <scope>NUCLEOTIDE SEQUENCE</scope>
    <source>
        <strain evidence="1">Sulfur Cave</strain>
        <plasmid evidence="1">unnamed</plasmid>
    </source>
</reference>
<evidence type="ECO:0000313" key="2">
    <source>
        <dbReference type="Proteomes" id="UP001056610"/>
    </source>
</evidence>
<proteinExistence type="predicted"/>
<gene>
    <name evidence="1" type="ORF">M5I08_25560</name>
</gene>
<geneLocation type="plasmid" evidence="1 2">
    <name>unnamed</name>
</geneLocation>
<sequence>MTSTTRGVQFPNRAAAAIDEVVDALAGYRHRGATERHIQDSVERVLAHRGWAYHREHALSAHDRPDFFLIDSGVVIEVKMKASRSFVLMQLGRYAVHDEVSAVVLASPRCTVVAGLPAALYSKPLTGVRLPGVGLL</sequence>
<dbReference type="RefSeq" id="WP_219068207.1">
    <property type="nucleotide sequence ID" value="NZ_CAJUXY010000032.1"/>
</dbReference>
<keyword evidence="1" id="KW-0614">Plasmid</keyword>
<accession>A0ABY4QSP0</accession>
<dbReference type="Proteomes" id="UP001056610">
    <property type="component" value="Plasmid unnamed"/>
</dbReference>
<keyword evidence="2" id="KW-1185">Reference proteome</keyword>
<name>A0ABY4QSP0_9MYCO</name>
<dbReference type="EMBL" id="CP097321">
    <property type="protein sequence ID" value="UQX13562.1"/>
    <property type="molecule type" value="Genomic_DNA"/>
</dbReference>
<protein>
    <submittedName>
        <fullName evidence="1">Uncharacterized protein</fullName>
    </submittedName>
</protein>